<sequence length="789" mass="89324">MEPEEGLKTAIRVGLAVVTEGVTVAPIQGLSDVQIRENKDGSKYACLFFAGPMRSAGGTESGFTVVLADHVRKTMNLSTYQPYSMGDDEPERILEELRMYERVKSFQFKVSDQSLLETVRRLPVEVNGEGTEAGKEVVTHRIRGEKGERITTNGLRGGALRVLNDGIIGRNKKLYKLIKELNISDWDWLENIQSDQDSSNKKPKESTFDDVISGRPVLSVPETPGGFRLRYGRSFNTGHATIGINPASSAILGYPIVVGTQVKINLPGKASTISFVDTIEGPRVVLKDGSLIQINSQREAEELKDEIKHIVYLGDILISYGDFLENNHPLLKSGYVEEIWIQELHRNWEEHKFKHPELKDKLPASYFTDIDFDTAIKISQNLDVPLHPKFLYYWDRINVNEAINLRTKLTINDEIIRTTNDQDTKKTLELAGIPHRIQEDTIIIIGDDCKAIAFTLNLTSTEKTDTETTNTCEFLSSLCKIEIKEKSAVSVGVRVGRPEKAMMRKQKPAVECIFPINKDGGLKSDILEATRSKPNTNVNQTHSGKMSFDKAHSGKISIDIANSYCNNCDIYDLKSKCDTCKEPTQYRKTCPRCKEHRDAWICPKCRIQTQTHSIHQFDLQSELNIAMEQVKYKPSAPFKGIEKLGSEMKFPEPLTKGLLRNKYKLSTYRDATIRYDVTNVTLTHASSRMINTKIDKLLDLGYTHDIHGKPLENEDQIFELFIQDIVIPQEAGEILIEISKFTDELLEHVYNLDKYYNFTENDNIQKTNTKPKTSSVNWLSALRRILPSV</sequence>
<evidence type="ECO:0000256" key="4">
    <source>
        <dbReference type="ARBA" id="ARBA00022695"/>
    </source>
</evidence>
<evidence type="ECO:0000259" key="15">
    <source>
        <dbReference type="Pfam" id="PF03833"/>
    </source>
</evidence>
<dbReference type="EMBL" id="KF900305">
    <property type="protein sequence ID" value="AIE90315.1"/>
    <property type="molecule type" value="Genomic_DNA"/>
</dbReference>
<keyword evidence="6" id="KW-0540">Nuclease</keyword>
<evidence type="ECO:0000313" key="18">
    <source>
        <dbReference type="EMBL" id="AIE90315.1"/>
    </source>
</evidence>
<evidence type="ECO:0000256" key="13">
    <source>
        <dbReference type="ARBA" id="ARBA00026137"/>
    </source>
</evidence>
<dbReference type="PANTHER" id="PTHR42210">
    <property type="entry name" value="DNA POLYMERASE II LARGE SUBUNIT"/>
    <property type="match status" value="1"/>
</dbReference>
<proteinExistence type="inferred from homology"/>
<evidence type="ECO:0000256" key="11">
    <source>
        <dbReference type="ARBA" id="ARBA00023268"/>
    </source>
</evidence>
<evidence type="ECO:0000259" key="16">
    <source>
        <dbReference type="Pfam" id="PF24844"/>
    </source>
</evidence>
<evidence type="ECO:0000256" key="7">
    <source>
        <dbReference type="ARBA" id="ARBA00022801"/>
    </source>
</evidence>
<evidence type="ECO:0000256" key="14">
    <source>
        <dbReference type="ARBA" id="ARBA00049244"/>
    </source>
</evidence>
<comment type="catalytic activity">
    <reaction evidence="14">
        <text>DNA(n) + a 2'-deoxyribonucleoside 5'-triphosphate = DNA(n+1) + diphosphate</text>
        <dbReference type="Rhea" id="RHEA:22508"/>
        <dbReference type="Rhea" id="RHEA-COMP:17339"/>
        <dbReference type="Rhea" id="RHEA-COMP:17340"/>
        <dbReference type="ChEBI" id="CHEBI:33019"/>
        <dbReference type="ChEBI" id="CHEBI:61560"/>
        <dbReference type="ChEBI" id="CHEBI:173112"/>
        <dbReference type="EC" id="2.7.7.7"/>
    </reaction>
</comment>
<evidence type="ECO:0000256" key="1">
    <source>
        <dbReference type="ARBA" id="ARBA00011053"/>
    </source>
</evidence>
<dbReference type="InterPro" id="IPR056172">
    <property type="entry name" value="PolC_DP2_cat_dom"/>
</dbReference>
<evidence type="ECO:0000256" key="10">
    <source>
        <dbReference type="ARBA" id="ARBA00023125"/>
    </source>
</evidence>
<evidence type="ECO:0000256" key="2">
    <source>
        <dbReference type="ARBA" id="ARBA00011315"/>
    </source>
</evidence>
<dbReference type="PANTHER" id="PTHR42210:SF1">
    <property type="entry name" value="DNA POLYMERASE II LARGE SUBUNIT"/>
    <property type="match status" value="1"/>
</dbReference>
<dbReference type="InterPro" id="IPR056171">
    <property type="entry name" value="PolC_DP2_central_dom"/>
</dbReference>
<comment type="subunit">
    <text evidence="2">Heterodimer of a large subunit and a small subunit.</text>
</comment>
<feature type="domain" description="DNA polymerase II large subunit DP2 N-terminal" evidence="15">
    <location>
        <begin position="4"/>
        <end position="193"/>
    </location>
</feature>
<dbReference type="InterPro" id="IPR004475">
    <property type="entry name" value="PolC_DP2"/>
</dbReference>
<protein>
    <recommendedName>
        <fullName evidence="13">DNA polymerase II large subunit</fullName>
    </recommendedName>
</protein>
<evidence type="ECO:0000256" key="12">
    <source>
        <dbReference type="ARBA" id="ARBA00025068"/>
    </source>
</evidence>
<keyword evidence="10" id="KW-0238">DNA-binding</keyword>
<dbReference type="Pfam" id="PF24844">
    <property type="entry name" value="PolC_DP2_central"/>
    <property type="match status" value="1"/>
</dbReference>
<evidence type="ECO:0000256" key="5">
    <source>
        <dbReference type="ARBA" id="ARBA00022705"/>
    </source>
</evidence>
<keyword evidence="11" id="KW-0511">Multifunctional enzyme</keyword>
<comment type="function">
    <text evidence="12">Possesses two activities: a DNA synthesis (polymerase) and an exonucleolytic activity that degrades single-stranded DNA in the 3'- to 5'-direction. Has a template-primer preference which is characteristic of a replicative DNA polymerase.</text>
</comment>
<keyword evidence="7" id="KW-0378">Hydrolase</keyword>
<name>A0A075FG38_9ARCH</name>
<evidence type="ECO:0000256" key="6">
    <source>
        <dbReference type="ARBA" id="ARBA00022722"/>
    </source>
</evidence>
<evidence type="ECO:0000256" key="9">
    <source>
        <dbReference type="ARBA" id="ARBA00022932"/>
    </source>
</evidence>
<dbReference type="InterPro" id="IPR016033">
    <property type="entry name" value="PolC_DP2_N"/>
</dbReference>
<gene>
    <name evidence="18" type="primary">DPB1</name>
</gene>
<organism evidence="18">
    <name type="scientific">uncultured marine thaumarchaeote AD1000_02_C08</name>
    <dbReference type="NCBI Taxonomy" id="1455880"/>
    <lineage>
        <taxon>Archaea</taxon>
        <taxon>Nitrososphaerota</taxon>
        <taxon>environmental samples</taxon>
    </lineage>
</organism>
<reference evidence="18" key="1">
    <citation type="journal article" date="2014" name="Genome Biol. Evol.">
        <title>Pangenome evidence for extensive interdomain horizontal transfer affecting lineage core and shell genes in uncultured planktonic thaumarchaeota and euryarchaeota.</title>
        <authorList>
            <person name="Deschamps P."/>
            <person name="Zivanovic Y."/>
            <person name="Moreira D."/>
            <person name="Rodriguez-Valera F."/>
            <person name="Lopez-Garcia P."/>
        </authorList>
    </citation>
    <scope>NUCLEOTIDE SEQUENCE</scope>
</reference>
<feature type="domain" description="DNA polymerase II large subunit DP2 catalytic" evidence="17">
    <location>
        <begin position="635"/>
        <end position="763"/>
    </location>
</feature>
<comment type="similarity">
    <text evidence="1">Belongs to the archaeal DNA polymerase II family.</text>
</comment>
<keyword evidence="5" id="KW-0235">DNA replication</keyword>
<keyword evidence="9" id="KW-0239">DNA-directed DNA polymerase</keyword>
<keyword evidence="8" id="KW-0269">Exonuclease</keyword>
<dbReference type="Pfam" id="PF24846">
    <property type="entry name" value="PolC_DP2_cat"/>
    <property type="match status" value="1"/>
</dbReference>
<accession>A0A075FG38</accession>
<evidence type="ECO:0000259" key="17">
    <source>
        <dbReference type="Pfam" id="PF24846"/>
    </source>
</evidence>
<dbReference type="GO" id="GO:0003677">
    <property type="term" value="F:DNA binding"/>
    <property type="evidence" value="ECO:0007669"/>
    <property type="project" value="UniProtKB-KW"/>
</dbReference>
<dbReference type="GO" id="GO:0004527">
    <property type="term" value="F:exonuclease activity"/>
    <property type="evidence" value="ECO:0007669"/>
    <property type="project" value="UniProtKB-KW"/>
</dbReference>
<keyword evidence="3 18" id="KW-0808">Transferase</keyword>
<keyword evidence="4 18" id="KW-0548">Nucleotidyltransferase</keyword>
<dbReference type="Pfam" id="PF03833">
    <property type="entry name" value="PolC_DP2_N"/>
    <property type="match status" value="1"/>
</dbReference>
<dbReference type="AlphaFoldDB" id="A0A075FG38"/>
<dbReference type="GO" id="GO:0006260">
    <property type="term" value="P:DNA replication"/>
    <property type="evidence" value="ECO:0007669"/>
    <property type="project" value="UniProtKB-KW"/>
</dbReference>
<evidence type="ECO:0000256" key="3">
    <source>
        <dbReference type="ARBA" id="ARBA00022679"/>
    </source>
</evidence>
<feature type="domain" description="DNA polymerase II large subunit DP2 central" evidence="16">
    <location>
        <begin position="196"/>
        <end position="596"/>
    </location>
</feature>
<evidence type="ECO:0000256" key="8">
    <source>
        <dbReference type="ARBA" id="ARBA00022839"/>
    </source>
</evidence>
<dbReference type="GO" id="GO:0003887">
    <property type="term" value="F:DNA-directed DNA polymerase activity"/>
    <property type="evidence" value="ECO:0007669"/>
    <property type="project" value="UniProtKB-KW"/>
</dbReference>